<accession>A0A7X5Y793</accession>
<protein>
    <recommendedName>
        <fullName evidence="1">DUF6950 domain-containing protein</fullName>
    </recommendedName>
</protein>
<dbReference type="AlphaFoldDB" id="A0A7X5Y793"/>
<evidence type="ECO:0000259" key="1">
    <source>
        <dbReference type="Pfam" id="PF22262"/>
    </source>
</evidence>
<proteinExistence type="predicted"/>
<reference evidence="2 3" key="1">
    <citation type="submission" date="2020-03" db="EMBL/GenBank/DDBJ databases">
        <title>Genomic Encyclopedia of Type Strains, Phase IV (KMG-IV): sequencing the most valuable type-strain genomes for metagenomic binning, comparative biology and taxonomic classification.</title>
        <authorList>
            <person name="Goeker M."/>
        </authorList>
    </citation>
    <scope>NUCLEOTIDE SEQUENCE [LARGE SCALE GENOMIC DNA]</scope>
    <source>
        <strain evidence="2 3">DSM 16846</strain>
    </source>
</reference>
<feature type="domain" description="DUF6950" evidence="1">
    <location>
        <begin position="14"/>
        <end position="148"/>
    </location>
</feature>
<dbReference type="EMBL" id="JAATJC010000001">
    <property type="protein sequence ID" value="NJC06509.1"/>
    <property type="molecule type" value="Genomic_DNA"/>
</dbReference>
<dbReference type="Proteomes" id="UP000558192">
    <property type="component" value="Unassembled WGS sequence"/>
</dbReference>
<name>A0A7X5Y793_9SPHN</name>
<keyword evidence="3" id="KW-1185">Reference proteome</keyword>
<evidence type="ECO:0000313" key="2">
    <source>
        <dbReference type="EMBL" id="NJC06509.1"/>
    </source>
</evidence>
<comment type="caution">
    <text evidence="2">The sequence shown here is derived from an EMBL/GenBank/DDBJ whole genome shotgun (WGS) entry which is preliminary data.</text>
</comment>
<dbReference type="RefSeq" id="WP_168069763.1">
    <property type="nucleotide sequence ID" value="NZ_JAATJC010000001.1"/>
</dbReference>
<dbReference type="InterPro" id="IPR053802">
    <property type="entry name" value="DUF6950"/>
</dbReference>
<sequence length="149" mass="16310">MSKRKIVHPLIKRNRALEKTRARFEGKPFVFGKTDCLKLVRYHLVHMGHRGLPVPPSYSTALGARKALKAQGVATLSELLDRYLEPIAPAEMLPGDVCMGAAEAGDGDDGFGETLGLSLGQKVWGWHPDAAAIEVLEVGRQAIQRAWRA</sequence>
<evidence type="ECO:0000313" key="3">
    <source>
        <dbReference type="Proteomes" id="UP000558192"/>
    </source>
</evidence>
<dbReference type="Pfam" id="PF22262">
    <property type="entry name" value="DUF6950"/>
    <property type="match status" value="1"/>
</dbReference>
<organism evidence="2 3">
    <name type="scientific">Sphingomonas kaistensis</name>
    <dbReference type="NCBI Taxonomy" id="298708"/>
    <lineage>
        <taxon>Bacteria</taxon>
        <taxon>Pseudomonadati</taxon>
        <taxon>Pseudomonadota</taxon>
        <taxon>Alphaproteobacteria</taxon>
        <taxon>Sphingomonadales</taxon>
        <taxon>Sphingomonadaceae</taxon>
        <taxon>Sphingomonas</taxon>
    </lineage>
</organism>
<gene>
    <name evidence="2" type="ORF">GGQ97_002302</name>
</gene>